<dbReference type="EMBL" id="JBBPBN010000018">
    <property type="protein sequence ID" value="KAK9018770.1"/>
    <property type="molecule type" value="Genomic_DNA"/>
</dbReference>
<keyword evidence="2" id="KW-1185">Reference proteome</keyword>
<protein>
    <submittedName>
        <fullName evidence="1">Uncharacterized protein</fullName>
    </submittedName>
</protein>
<proteinExistence type="predicted"/>
<gene>
    <name evidence="1" type="ORF">V6N11_033817</name>
</gene>
<organism evidence="1 2">
    <name type="scientific">Hibiscus sabdariffa</name>
    <name type="common">roselle</name>
    <dbReference type="NCBI Taxonomy" id="183260"/>
    <lineage>
        <taxon>Eukaryota</taxon>
        <taxon>Viridiplantae</taxon>
        <taxon>Streptophyta</taxon>
        <taxon>Embryophyta</taxon>
        <taxon>Tracheophyta</taxon>
        <taxon>Spermatophyta</taxon>
        <taxon>Magnoliopsida</taxon>
        <taxon>eudicotyledons</taxon>
        <taxon>Gunneridae</taxon>
        <taxon>Pentapetalae</taxon>
        <taxon>rosids</taxon>
        <taxon>malvids</taxon>
        <taxon>Malvales</taxon>
        <taxon>Malvaceae</taxon>
        <taxon>Malvoideae</taxon>
        <taxon>Hibiscus</taxon>
    </lineage>
</organism>
<name>A0ABR2S0Z0_9ROSI</name>
<comment type="caution">
    <text evidence="1">The sequence shown here is derived from an EMBL/GenBank/DDBJ whole genome shotgun (WGS) entry which is preliminary data.</text>
</comment>
<reference evidence="1 2" key="1">
    <citation type="journal article" date="2024" name="G3 (Bethesda)">
        <title>Genome assembly of Hibiscus sabdariffa L. provides insights into metabolisms of medicinal natural products.</title>
        <authorList>
            <person name="Kim T."/>
        </authorList>
    </citation>
    <scope>NUCLEOTIDE SEQUENCE [LARGE SCALE GENOMIC DNA]</scope>
    <source>
        <strain evidence="1">TK-2024</strain>
        <tissue evidence="1">Old leaves</tissue>
    </source>
</reference>
<sequence length="130" mass="14964">MAVTWQPNLAVAPVYTMTNLNFQKRALGARHCKAIRKTPPPVEARRTMVGDVRRALLPRRQTLLVSSIPDKLFDITSKLRDPLRLPWYQSSARRKPICYQMAFQVASYEELESKNPVHKKKRYPTSVTVA</sequence>
<evidence type="ECO:0000313" key="2">
    <source>
        <dbReference type="Proteomes" id="UP001396334"/>
    </source>
</evidence>
<evidence type="ECO:0000313" key="1">
    <source>
        <dbReference type="EMBL" id="KAK9018770.1"/>
    </source>
</evidence>
<accession>A0ABR2S0Z0</accession>
<dbReference type="Proteomes" id="UP001396334">
    <property type="component" value="Unassembled WGS sequence"/>
</dbReference>